<proteinExistence type="predicted"/>
<organism evidence="1">
    <name type="scientific">Rhizophora mucronata</name>
    <name type="common">Asiatic mangrove</name>
    <dbReference type="NCBI Taxonomy" id="61149"/>
    <lineage>
        <taxon>Eukaryota</taxon>
        <taxon>Viridiplantae</taxon>
        <taxon>Streptophyta</taxon>
        <taxon>Embryophyta</taxon>
        <taxon>Tracheophyta</taxon>
        <taxon>Spermatophyta</taxon>
        <taxon>Magnoliopsida</taxon>
        <taxon>eudicotyledons</taxon>
        <taxon>Gunneridae</taxon>
        <taxon>Pentapetalae</taxon>
        <taxon>rosids</taxon>
        <taxon>fabids</taxon>
        <taxon>Malpighiales</taxon>
        <taxon>Rhizophoraceae</taxon>
        <taxon>Rhizophora</taxon>
    </lineage>
</organism>
<dbReference type="EMBL" id="GGEC01063992">
    <property type="protein sequence ID" value="MBX44476.1"/>
    <property type="molecule type" value="Transcribed_RNA"/>
</dbReference>
<reference evidence="1" key="1">
    <citation type="submission" date="2018-02" db="EMBL/GenBank/DDBJ databases">
        <title>Rhizophora mucronata_Transcriptome.</title>
        <authorList>
            <person name="Meera S.P."/>
            <person name="Sreeshan A."/>
            <person name="Augustine A."/>
        </authorList>
    </citation>
    <scope>NUCLEOTIDE SEQUENCE</scope>
    <source>
        <tissue evidence="1">Leaf</tissue>
    </source>
</reference>
<dbReference type="AlphaFoldDB" id="A0A2P2NPR0"/>
<protein>
    <submittedName>
        <fullName evidence="1">Uncharacterized protein</fullName>
    </submittedName>
</protein>
<name>A0A2P2NPR0_RHIMU</name>
<accession>A0A2P2NPR0</accession>
<sequence>MLDGSTLMWEVPESTRWAYFPLFFLLYFENTWEALKLSAVVNLLQISSCT</sequence>
<evidence type="ECO:0000313" key="1">
    <source>
        <dbReference type="EMBL" id="MBX44476.1"/>
    </source>
</evidence>